<evidence type="ECO:0000259" key="4">
    <source>
        <dbReference type="SMART" id="SM00822"/>
    </source>
</evidence>
<dbReference type="PANTHER" id="PTHR44196">
    <property type="entry name" value="DEHYDROGENASE/REDUCTASE SDR FAMILY MEMBER 7B"/>
    <property type="match status" value="1"/>
</dbReference>
<feature type="domain" description="Ketoreductase" evidence="4">
    <location>
        <begin position="9"/>
        <end position="212"/>
    </location>
</feature>
<accession>A0A239KPU6</accession>
<gene>
    <name evidence="5" type="ORF">SAMN05443665_101926</name>
</gene>
<evidence type="ECO:0000256" key="1">
    <source>
        <dbReference type="ARBA" id="ARBA00006484"/>
    </source>
</evidence>
<evidence type="ECO:0000313" key="5">
    <source>
        <dbReference type="EMBL" id="SNT20181.1"/>
    </source>
</evidence>
<dbReference type="Gene3D" id="3.40.50.720">
    <property type="entry name" value="NAD(P)-binding Rossmann-like Domain"/>
    <property type="match status" value="1"/>
</dbReference>
<proteinExistence type="inferred from homology"/>
<dbReference type="InterPro" id="IPR057326">
    <property type="entry name" value="KR_dom"/>
</dbReference>
<dbReference type="PRINTS" id="PR00081">
    <property type="entry name" value="GDHRDH"/>
</dbReference>
<evidence type="ECO:0000256" key="2">
    <source>
        <dbReference type="ARBA" id="ARBA00023002"/>
    </source>
</evidence>
<dbReference type="PANTHER" id="PTHR44196:SF1">
    <property type="entry name" value="DEHYDROGENASE_REDUCTASE SDR FAMILY MEMBER 7B"/>
    <property type="match status" value="1"/>
</dbReference>
<sequence length="246" mass="25034">MPDQPLDGAVALVTGAGGGIGAATARRLAREGAVVALLGSPGDRSPGGSPGVPSPGHGLARVADDIAGFGGHAVAVEADATGPAGAEDAVQQVLDRFGRLDVLVNGPGVRLLNSALHTTVEDWDRMVALNVEALLHVTHAAVPHLIYAASTSPRQVADLVNVGSAAGRAPRPGSSVYALGASGLSAFTESLRQELIREQVRVGVVEPGFAEAGLADDVADAIGYIVTRDRRVAVNQMLVRAADQVW</sequence>
<dbReference type="PRINTS" id="PR00080">
    <property type="entry name" value="SDRFAMILY"/>
</dbReference>
<dbReference type="InterPro" id="IPR036291">
    <property type="entry name" value="NAD(P)-bd_dom_sf"/>
</dbReference>
<dbReference type="InterPro" id="IPR002347">
    <property type="entry name" value="SDR_fam"/>
</dbReference>
<protein>
    <submittedName>
        <fullName evidence="5">NADP-dependent 3-hydroxy acid dehydrogenase YdfG</fullName>
    </submittedName>
</protein>
<keyword evidence="2" id="KW-0560">Oxidoreductase</keyword>
<dbReference type="Pfam" id="PF00106">
    <property type="entry name" value="adh_short"/>
    <property type="match status" value="2"/>
</dbReference>
<dbReference type="SMART" id="SM00822">
    <property type="entry name" value="PKS_KR"/>
    <property type="match status" value="1"/>
</dbReference>
<dbReference type="SUPFAM" id="SSF51735">
    <property type="entry name" value="NAD(P)-binding Rossmann-fold domains"/>
    <property type="match status" value="1"/>
</dbReference>
<dbReference type="EMBL" id="FZOR01000019">
    <property type="protein sequence ID" value="SNT20181.1"/>
    <property type="molecule type" value="Genomic_DNA"/>
</dbReference>
<reference evidence="5 6" key="1">
    <citation type="submission" date="2017-06" db="EMBL/GenBank/DDBJ databases">
        <authorList>
            <person name="Kim H.J."/>
            <person name="Triplett B.A."/>
        </authorList>
    </citation>
    <scope>NUCLEOTIDE SEQUENCE [LARGE SCALE GENOMIC DNA]</scope>
    <source>
        <strain evidence="5 6">DSM 44715</strain>
    </source>
</reference>
<dbReference type="GO" id="GO:0016020">
    <property type="term" value="C:membrane"/>
    <property type="evidence" value="ECO:0007669"/>
    <property type="project" value="TreeGrafter"/>
</dbReference>
<evidence type="ECO:0000313" key="6">
    <source>
        <dbReference type="Proteomes" id="UP000198318"/>
    </source>
</evidence>
<keyword evidence="6" id="KW-1185">Reference proteome</keyword>
<name>A0A239KPU6_9ACTN</name>
<evidence type="ECO:0000256" key="3">
    <source>
        <dbReference type="RuleBase" id="RU000363"/>
    </source>
</evidence>
<dbReference type="Proteomes" id="UP000198318">
    <property type="component" value="Unassembled WGS sequence"/>
</dbReference>
<dbReference type="AlphaFoldDB" id="A0A239KPU6"/>
<comment type="similarity">
    <text evidence="1 3">Belongs to the short-chain dehydrogenases/reductases (SDR) family.</text>
</comment>
<organism evidence="5 6">
    <name type="scientific">Actinomadura meyerae</name>
    <dbReference type="NCBI Taxonomy" id="240840"/>
    <lineage>
        <taxon>Bacteria</taxon>
        <taxon>Bacillati</taxon>
        <taxon>Actinomycetota</taxon>
        <taxon>Actinomycetes</taxon>
        <taxon>Streptosporangiales</taxon>
        <taxon>Thermomonosporaceae</taxon>
        <taxon>Actinomadura</taxon>
    </lineage>
</organism>
<dbReference type="RefSeq" id="WP_245868864.1">
    <property type="nucleotide sequence ID" value="NZ_FZOR01000019.1"/>
</dbReference>
<dbReference type="GO" id="GO:0016491">
    <property type="term" value="F:oxidoreductase activity"/>
    <property type="evidence" value="ECO:0007669"/>
    <property type="project" value="UniProtKB-KW"/>
</dbReference>